<dbReference type="AlphaFoldDB" id="A0A179B6A7"/>
<evidence type="ECO:0000256" key="3">
    <source>
        <dbReference type="ARBA" id="ARBA00020311"/>
    </source>
</evidence>
<dbReference type="GO" id="GO:0006302">
    <property type="term" value="P:double-strand break repair"/>
    <property type="evidence" value="ECO:0007669"/>
    <property type="project" value="TreeGrafter"/>
</dbReference>
<dbReference type="NCBIfam" id="NF004397">
    <property type="entry name" value="PRK05755.1"/>
    <property type="match status" value="1"/>
</dbReference>
<dbReference type="PANTHER" id="PTHR10133">
    <property type="entry name" value="DNA POLYMERASE I"/>
    <property type="match status" value="1"/>
</dbReference>
<evidence type="ECO:0000256" key="7">
    <source>
        <dbReference type="ARBA" id="ARBA00022722"/>
    </source>
</evidence>
<dbReference type="SUPFAM" id="SSF47807">
    <property type="entry name" value="5' to 3' exonuclease, C-terminal subdomain"/>
    <property type="match status" value="1"/>
</dbReference>
<dbReference type="InterPro" id="IPR054690">
    <property type="entry name" value="DNA_polI_exonuclease"/>
</dbReference>
<evidence type="ECO:0000259" key="18">
    <source>
        <dbReference type="SMART" id="SM00474"/>
    </source>
</evidence>
<dbReference type="CDD" id="cd06140">
    <property type="entry name" value="DNA_polA_I_Bacillus_like_exo"/>
    <property type="match status" value="1"/>
</dbReference>
<dbReference type="Pfam" id="PF01367">
    <property type="entry name" value="5_3_exonuc"/>
    <property type="match status" value="1"/>
</dbReference>
<keyword evidence="11 17" id="KW-0239">DNA-directed DNA polymerase</keyword>
<dbReference type="SUPFAM" id="SSF56672">
    <property type="entry name" value="DNA/RNA polymerases"/>
    <property type="match status" value="1"/>
</dbReference>
<dbReference type="Gene3D" id="3.30.420.10">
    <property type="entry name" value="Ribonuclease H-like superfamily/Ribonuclease H"/>
    <property type="match status" value="1"/>
</dbReference>
<dbReference type="EMBL" id="LVZK01000001">
    <property type="protein sequence ID" value="OAP86950.1"/>
    <property type="molecule type" value="Genomic_DNA"/>
</dbReference>
<evidence type="ECO:0000256" key="17">
    <source>
        <dbReference type="RuleBase" id="RU004460"/>
    </source>
</evidence>
<dbReference type="FunFam" id="3.40.50.1010:FF:000001">
    <property type="entry name" value="DNA polymerase I"/>
    <property type="match status" value="1"/>
</dbReference>
<evidence type="ECO:0000256" key="6">
    <source>
        <dbReference type="ARBA" id="ARBA00022705"/>
    </source>
</evidence>
<feature type="domain" description="3'-5' exonuclease" evidence="18">
    <location>
        <begin position="305"/>
        <end position="464"/>
    </location>
</feature>
<comment type="function">
    <text evidence="15">In addition to polymerase activity, this DNA polymerase exhibits 3'-5' and 5'-3' exonuclease activity.</text>
</comment>
<dbReference type="NCBIfam" id="TIGR00593">
    <property type="entry name" value="pola"/>
    <property type="match status" value="1"/>
</dbReference>
<feature type="domain" description="5'-3' exonuclease" evidence="19">
    <location>
        <begin position="1"/>
        <end position="263"/>
    </location>
</feature>
<dbReference type="InterPro" id="IPR012337">
    <property type="entry name" value="RNaseH-like_sf"/>
</dbReference>
<dbReference type="InterPro" id="IPR029060">
    <property type="entry name" value="PIN-like_dom_sf"/>
</dbReference>
<dbReference type="OrthoDB" id="9806424at2"/>
<evidence type="ECO:0000313" key="21">
    <source>
        <dbReference type="EMBL" id="OAP86950.1"/>
    </source>
</evidence>
<evidence type="ECO:0000256" key="5">
    <source>
        <dbReference type="ARBA" id="ARBA00022695"/>
    </source>
</evidence>
<dbReference type="InterPro" id="IPR002298">
    <property type="entry name" value="DNA_polymerase_A"/>
</dbReference>
<dbReference type="SMART" id="SM00279">
    <property type="entry name" value="HhH2"/>
    <property type="match status" value="1"/>
</dbReference>
<dbReference type="GO" id="GO:0008409">
    <property type="term" value="F:5'-3' exonuclease activity"/>
    <property type="evidence" value="ECO:0007669"/>
    <property type="project" value="InterPro"/>
</dbReference>
<dbReference type="SUPFAM" id="SSF88723">
    <property type="entry name" value="PIN domain-like"/>
    <property type="match status" value="1"/>
</dbReference>
<evidence type="ECO:0000256" key="15">
    <source>
        <dbReference type="ARBA" id="ARBA00053603"/>
    </source>
</evidence>
<keyword evidence="5 17" id="KW-0548">Nucleotidyltransferase</keyword>
<evidence type="ECO:0000256" key="2">
    <source>
        <dbReference type="ARBA" id="ARBA00012417"/>
    </source>
</evidence>
<reference evidence="21 22" key="1">
    <citation type="submission" date="2016-04" db="EMBL/GenBank/DDBJ databases">
        <title>Peptidophaga gingivicola gen. nov., sp. nov., isolated from human subgingival plaque.</title>
        <authorList>
            <person name="Beall C.J."/>
            <person name="Mokrzan E.M."/>
            <person name="Griffen A.L."/>
            <person name="Leys E.J."/>
        </authorList>
    </citation>
    <scope>NUCLEOTIDE SEQUENCE [LARGE SCALE GENOMIC DNA]</scope>
    <source>
        <strain evidence="21 22">BA112</strain>
    </source>
</reference>
<dbReference type="SUPFAM" id="SSF53098">
    <property type="entry name" value="Ribonuclease H-like"/>
    <property type="match status" value="1"/>
</dbReference>
<dbReference type="InterPro" id="IPR020045">
    <property type="entry name" value="DNA_polI_H3TH"/>
</dbReference>
<keyword evidence="6 17" id="KW-0235">DNA replication</keyword>
<sequence length="882" mass="95416">MKDSTLLLIDGHSLAFRAFYALRAENFVTDGGQHTNAVSGFLTTFLKLIADYEPTHIAVAFDLPGGTFRTRMYGDYKGGRGETPAEFAGQIELIQQSLDAMGVRWLTVEDYEADDIVATLSARGEESGMQVYISSGDKDAFQLVDERCTVLYPMPRSETQVLDADGVLNKTGVLPSNYRDLAALVGENADNIPGVPGVGPKTAAKWIAAYGGVEEILAHADEIKGKAGESLRANAEQVRLNMTLNELVRDLPIVEDIEELRPIGVDRDALHALFDTLGFRNLRSRVLAEIPARGGGDADASGKAAEVFVSREPFAEWLAQVEGPCGVVLVDSDALPSGGAVAVGAPGGRAWVRQWKDDAEALGAFLADPGRPKVLHGAKGAGHALRNIGVELDGVRRDTLLQAYLLHPDQRVYDLDDLVIRYLGREIEGRKSPATLFDDVDSDDGAAAAAALVELADAFDSELAERGEDGALLDLEMAVSRTLGEMEDAGIAVDEGLLEQLRQDFDGRVFAAARSAYDAIGGEVNLSSPKQLQEVLFDQLGLPPTRKTKSGHTTNADALANLAVSIAGREDDKALAGQQFLASLLEHRDAIKLRQSVVGLQRSVRDGRIHTTFQQTAAATGRLSSTDPNLQNIHARTAEGRSIRAAFVPGEGYESIMTADYSQIEMRLMAALSGDVELIEAFREGADLHTYVASRVYGVPEEKVTADDRSHIKAMSYGLAYGLSAYGLSKQLRISVAQAQALMDDYFSRFGRVRTYLDSLVQEARKEGYTQTILGRRRYLPDLNSTNRQAREAAERMALNAPIQGSAADIIKLAMVAVVDSMKEMRSRVLLQVHDELVLEIAPGERDAVEAVVRREMENAVELAVPLSVGIGVGSSWREAAH</sequence>
<dbReference type="SMART" id="SM00474">
    <property type="entry name" value="35EXOc"/>
    <property type="match status" value="1"/>
</dbReference>
<organism evidence="21 22">
    <name type="scientific">Peptidiphaga gingivicola</name>
    <dbReference type="NCBI Taxonomy" id="2741497"/>
    <lineage>
        <taxon>Bacteria</taxon>
        <taxon>Bacillati</taxon>
        <taxon>Actinomycetota</taxon>
        <taxon>Actinomycetes</taxon>
        <taxon>Actinomycetales</taxon>
        <taxon>Actinomycetaceae</taxon>
        <taxon>Peptidiphaga</taxon>
    </lineage>
</organism>
<keyword evidence="4 17" id="KW-0808">Transferase</keyword>
<dbReference type="InterPro" id="IPR018320">
    <property type="entry name" value="DNA_polymerase_1"/>
</dbReference>
<comment type="caution">
    <text evidence="21">The sequence shown here is derived from an EMBL/GenBank/DDBJ whole genome shotgun (WGS) entry which is preliminary data.</text>
</comment>
<keyword evidence="9" id="KW-0378">Hydrolase</keyword>
<dbReference type="EC" id="2.7.7.7" evidence="2 16"/>
<dbReference type="CDD" id="cd09898">
    <property type="entry name" value="H3TH_53EXO"/>
    <property type="match status" value="1"/>
</dbReference>
<dbReference type="RefSeq" id="WP_064231569.1">
    <property type="nucleotide sequence ID" value="NZ_LVZK01000001.1"/>
</dbReference>
<accession>A0A179B6A7</accession>
<dbReference type="Gene3D" id="3.40.50.1010">
    <property type="entry name" value="5'-nuclease"/>
    <property type="match status" value="1"/>
</dbReference>
<dbReference type="InterPro" id="IPR036397">
    <property type="entry name" value="RNaseH_sf"/>
</dbReference>
<dbReference type="Gene3D" id="1.10.150.20">
    <property type="entry name" value="5' to 3' exonuclease, C-terminal subdomain"/>
    <property type="match status" value="2"/>
</dbReference>
<evidence type="ECO:0000256" key="1">
    <source>
        <dbReference type="ARBA" id="ARBA00007705"/>
    </source>
</evidence>
<dbReference type="FunFam" id="1.10.150.20:FF:000003">
    <property type="entry name" value="DNA polymerase I"/>
    <property type="match status" value="1"/>
</dbReference>
<keyword evidence="22" id="KW-1185">Reference proteome</keyword>
<evidence type="ECO:0000256" key="12">
    <source>
        <dbReference type="ARBA" id="ARBA00023125"/>
    </source>
</evidence>
<dbReference type="GO" id="GO:0006261">
    <property type="term" value="P:DNA-templated DNA replication"/>
    <property type="evidence" value="ECO:0007669"/>
    <property type="project" value="UniProtKB-UniRule"/>
</dbReference>
<proteinExistence type="inferred from homology"/>
<keyword evidence="10" id="KW-0269">Exonuclease</keyword>
<protein>
    <recommendedName>
        <fullName evidence="3 16">DNA polymerase I</fullName>
        <ecNumber evidence="2 16">2.7.7.7</ecNumber>
    </recommendedName>
</protein>
<dbReference type="PRINTS" id="PR00868">
    <property type="entry name" value="DNAPOLI"/>
</dbReference>
<evidence type="ECO:0000256" key="14">
    <source>
        <dbReference type="ARBA" id="ARBA00049244"/>
    </source>
</evidence>
<dbReference type="InterPro" id="IPR002562">
    <property type="entry name" value="3'-5'_exonuclease_dom"/>
</dbReference>
<dbReference type="InterPro" id="IPR043502">
    <property type="entry name" value="DNA/RNA_pol_sf"/>
</dbReference>
<dbReference type="Gene3D" id="1.20.1060.10">
    <property type="entry name" value="Taq DNA Polymerase, Chain T, domain 4"/>
    <property type="match status" value="1"/>
</dbReference>
<evidence type="ECO:0000259" key="20">
    <source>
        <dbReference type="SMART" id="SM00482"/>
    </source>
</evidence>
<dbReference type="GO" id="GO:0003887">
    <property type="term" value="F:DNA-directed DNA polymerase activity"/>
    <property type="evidence" value="ECO:0007669"/>
    <property type="project" value="UniProtKB-UniRule"/>
</dbReference>
<feature type="domain" description="DNA-directed DNA polymerase family A palm" evidence="20">
    <location>
        <begin position="640"/>
        <end position="845"/>
    </location>
</feature>
<dbReference type="InterPro" id="IPR002421">
    <property type="entry name" value="5-3_exonuclease"/>
</dbReference>
<keyword evidence="13 17" id="KW-0234">DNA repair</keyword>
<dbReference type="InterPro" id="IPR008918">
    <property type="entry name" value="HhH2"/>
</dbReference>
<dbReference type="InterPro" id="IPR020046">
    <property type="entry name" value="5-3_exonucl_a-hlix_arch_N"/>
</dbReference>
<dbReference type="FunFam" id="1.10.150.20:FF:000002">
    <property type="entry name" value="DNA polymerase I"/>
    <property type="match status" value="1"/>
</dbReference>
<dbReference type="Gene3D" id="3.30.70.370">
    <property type="match status" value="1"/>
</dbReference>
<dbReference type="InterPro" id="IPR001098">
    <property type="entry name" value="DNA-dir_DNA_pol_A_palm_dom"/>
</dbReference>
<evidence type="ECO:0000256" key="16">
    <source>
        <dbReference type="NCBIfam" id="TIGR00593"/>
    </source>
</evidence>
<evidence type="ECO:0000256" key="4">
    <source>
        <dbReference type="ARBA" id="ARBA00022679"/>
    </source>
</evidence>
<dbReference type="InterPro" id="IPR036279">
    <property type="entry name" value="5-3_exonuclease_C_sf"/>
</dbReference>
<keyword evidence="8 17" id="KW-0227">DNA damage</keyword>
<dbReference type="STRING" id="1823756.A4H34_07545"/>
<comment type="similarity">
    <text evidence="1 17">Belongs to the DNA polymerase type-A family.</text>
</comment>
<dbReference type="GO" id="GO:0003677">
    <property type="term" value="F:DNA binding"/>
    <property type="evidence" value="ECO:0007669"/>
    <property type="project" value="UniProtKB-UniRule"/>
</dbReference>
<evidence type="ECO:0000313" key="22">
    <source>
        <dbReference type="Proteomes" id="UP000078368"/>
    </source>
</evidence>
<dbReference type="Proteomes" id="UP000078368">
    <property type="component" value="Unassembled WGS sequence"/>
</dbReference>
<keyword evidence="7" id="KW-0540">Nuclease</keyword>
<dbReference type="Pfam" id="PF00476">
    <property type="entry name" value="DNA_pol_A"/>
    <property type="match status" value="1"/>
</dbReference>
<dbReference type="GO" id="GO:0008408">
    <property type="term" value="F:3'-5' exonuclease activity"/>
    <property type="evidence" value="ECO:0007669"/>
    <property type="project" value="InterPro"/>
</dbReference>
<keyword evidence="12 17" id="KW-0238">DNA-binding</keyword>
<evidence type="ECO:0000256" key="9">
    <source>
        <dbReference type="ARBA" id="ARBA00022801"/>
    </source>
</evidence>
<dbReference type="Pfam" id="PF02739">
    <property type="entry name" value="5_3_exonuc_N"/>
    <property type="match status" value="1"/>
</dbReference>
<gene>
    <name evidence="17" type="primary">polA</name>
    <name evidence="21" type="ORF">A4H34_07545</name>
</gene>
<name>A0A179B6A7_9ACTO</name>
<dbReference type="SMART" id="SM00475">
    <property type="entry name" value="53EXOc"/>
    <property type="match status" value="1"/>
</dbReference>
<dbReference type="CDD" id="cd08637">
    <property type="entry name" value="DNA_pol_A_pol_I_C"/>
    <property type="match status" value="1"/>
</dbReference>
<evidence type="ECO:0000256" key="10">
    <source>
        <dbReference type="ARBA" id="ARBA00022839"/>
    </source>
</evidence>
<evidence type="ECO:0000256" key="8">
    <source>
        <dbReference type="ARBA" id="ARBA00022763"/>
    </source>
</evidence>
<dbReference type="Pfam" id="PF22619">
    <property type="entry name" value="DNA_polI_exo1"/>
    <property type="match status" value="1"/>
</dbReference>
<evidence type="ECO:0000259" key="19">
    <source>
        <dbReference type="SMART" id="SM00475"/>
    </source>
</evidence>
<dbReference type="PANTHER" id="PTHR10133:SF27">
    <property type="entry name" value="DNA POLYMERASE NU"/>
    <property type="match status" value="1"/>
</dbReference>
<evidence type="ECO:0000256" key="11">
    <source>
        <dbReference type="ARBA" id="ARBA00022932"/>
    </source>
</evidence>
<comment type="catalytic activity">
    <reaction evidence="14 17">
        <text>DNA(n) + a 2'-deoxyribonucleoside 5'-triphosphate = DNA(n+1) + diphosphate</text>
        <dbReference type="Rhea" id="RHEA:22508"/>
        <dbReference type="Rhea" id="RHEA-COMP:17339"/>
        <dbReference type="Rhea" id="RHEA-COMP:17340"/>
        <dbReference type="ChEBI" id="CHEBI:33019"/>
        <dbReference type="ChEBI" id="CHEBI:61560"/>
        <dbReference type="ChEBI" id="CHEBI:173112"/>
        <dbReference type="EC" id="2.7.7.7"/>
    </reaction>
</comment>
<dbReference type="CDD" id="cd09859">
    <property type="entry name" value="PIN_53EXO"/>
    <property type="match status" value="1"/>
</dbReference>
<evidence type="ECO:0000256" key="13">
    <source>
        <dbReference type="ARBA" id="ARBA00023204"/>
    </source>
</evidence>
<dbReference type="SMART" id="SM00482">
    <property type="entry name" value="POLAc"/>
    <property type="match status" value="1"/>
</dbReference>